<protein>
    <submittedName>
        <fullName evidence="2">Uncharacterized protein</fullName>
    </submittedName>
</protein>
<reference evidence="2" key="1">
    <citation type="submission" date="2021-02" db="EMBL/GenBank/DDBJ databases">
        <title>Fulvivirga sp. S481 isolated from sea water.</title>
        <authorList>
            <person name="Bae S.S."/>
            <person name="Baek K."/>
        </authorList>
    </citation>
    <scope>NUCLEOTIDE SEQUENCE</scope>
    <source>
        <strain evidence="2">S481</strain>
    </source>
</reference>
<feature type="region of interest" description="Disordered" evidence="1">
    <location>
        <begin position="109"/>
        <end position="132"/>
    </location>
</feature>
<dbReference type="KEGG" id="fuv:JR347_16020"/>
<gene>
    <name evidence="2" type="ORF">JR347_16020</name>
</gene>
<proteinExistence type="predicted"/>
<dbReference type="Proteomes" id="UP000662783">
    <property type="component" value="Chromosome"/>
</dbReference>
<accession>A0A974WFK6</accession>
<sequence>MSFISSLFGKKKKQFKASCDISKEPVEKGFGYLLTTAQVVSSKKFWDNVMTEPETMSYTVSHFKSNDEMATKMRQMIFEKHSTVEKPWMVSDSYIHLFDVDKSESRKNAQQWWENEGEFTPEQTGKAEDTLKESDYKSIQHYAVMEAGKERVA</sequence>
<evidence type="ECO:0000313" key="2">
    <source>
        <dbReference type="EMBL" id="QSE97080.1"/>
    </source>
</evidence>
<evidence type="ECO:0000256" key="1">
    <source>
        <dbReference type="SAM" id="MobiDB-lite"/>
    </source>
</evidence>
<dbReference type="AlphaFoldDB" id="A0A974WFK6"/>
<keyword evidence="3" id="KW-1185">Reference proteome</keyword>
<dbReference type="RefSeq" id="WP_205721593.1">
    <property type="nucleotide sequence ID" value="NZ_CP070608.1"/>
</dbReference>
<name>A0A974WFK6_9BACT</name>
<dbReference type="EMBL" id="CP070608">
    <property type="protein sequence ID" value="QSE97080.1"/>
    <property type="molecule type" value="Genomic_DNA"/>
</dbReference>
<organism evidence="2 3">
    <name type="scientific">Fulvivirga lutea</name>
    <dbReference type="NCBI Taxonomy" id="2810512"/>
    <lineage>
        <taxon>Bacteria</taxon>
        <taxon>Pseudomonadati</taxon>
        <taxon>Bacteroidota</taxon>
        <taxon>Cytophagia</taxon>
        <taxon>Cytophagales</taxon>
        <taxon>Fulvivirgaceae</taxon>
        <taxon>Fulvivirga</taxon>
    </lineage>
</organism>
<evidence type="ECO:0000313" key="3">
    <source>
        <dbReference type="Proteomes" id="UP000662783"/>
    </source>
</evidence>